<feature type="compositionally biased region" description="Polar residues" evidence="1">
    <location>
        <begin position="95"/>
        <end position="113"/>
    </location>
</feature>
<feature type="region of interest" description="Disordered" evidence="1">
    <location>
        <begin position="544"/>
        <end position="579"/>
    </location>
</feature>
<dbReference type="FunFam" id="2.60.200.20:FF:000053">
    <property type="entry name" value="Os06g0275900 protein"/>
    <property type="match status" value="1"/>
</dbReference>
<gene>
    <name evidence="3" type="ORF">GOP47_0004721</name>
</gene>
<dbReference type="AlphaFoldDB" id="A0A9D4V5C6"/>
<dbReference type="PROSITE" id="PS50006">
    <property type="entry name" value="FHA_DOMAIN"/>
    <property type="match status" value="1"/>
</dbReference>
<sequence length="788" mass="87545">METASASFMPPPLMMSPEALVPQEDPLSAFNCARSDDPHAQSETQNTQMDQDKTSQLRESAAPVERSKDSSMPPPPPMPQEVSAGQAKLVDPSGAASSDGAQTPSVTQSTQFSWLSREAGKDISQISSEKERRYNGAWMQSSFNNSIYSIPSWSAAPAFPFVLEVIKDGALVDTLEVSSKGAYMFGRSDQCDFMMEHPSISRFHAVLQFKRNGEGFVYDLGSTHGTIINKKQIAGRTFVPIHVGDLFKLGLSSRLYVLQGPAELMPKEGPTKLERQILGENQGLFDTAERDASLLRAKREAEGATWGMTEDAIEGDMQEEEEITWQTYKGQLTEKQQKTLEKIHKRNEKVASLKREIDAIQVKEIPQGGLTQGQQTQVARNQQRIEQLMEELDNLEETLNQSIQESTGARARKGSGRKGSEDEEGDLSDDDDFYDRTSFTKKLKGNKGGEPAQIVETAESLLEKRANVLMELERLNQLLVLEGKKDGKVSEVPESQDPLDAFMTTVSSKLESDHALNLRQEIEKQQADLNRIVFLLKIADPSGEAQKNWKEPQAKNSEEDAMRQTNQKLSKKESVSKVRKDESRETIVIENINNREATIAPGQVSEQKDKSKQEEVKGPLWLGHARKNAVEKTTAVDGSQGTPTSDKDFIEYKERHKSVLKMKEQDTPSDIQEGACGLILRKPKDVAKVVTQEDGDVDKKLWEGAALAAADTVALLLRHQKGLGALMDDEIHEECTPVEEVPNGSKKRKLGPDRPEFLNREEGKFQAWVPPAGQTGDGRTSLNEKYGY</sequence>
<dbReference type="CDD" id="cd22677">
    <property type="entry name" value="FHA_Kanadaptin"/>
    <property type="match status" value="1"/>
</dbReference>
<dbReference type="EMBL" id="JABFUD020000005">
    <property type="protein sequence ID" value="KAI5079242.1"/>
    <property type="molecule type" value="Genomic_DNA"/>
</dbReference>
<feature type="region of interest" description="Disordered" evidence="1">
    <location>
        <begin position="737"/>
        <end position="788"/>
    </location>
</feature>
<feature type="compositionally biased region" description="Polar residues" evidence="1">
    <location>
        <begin position="777"/>
        <end position="788"/>
    </location>
</feature>
<dbReference type="SUPFAM" id="SSF49879">
    <property type="entry name" value="SMAD/FHA domain"/>
    <property type="match status" value="1"/>
</dbReference>
<dbReference type="PANTHER" id="PTHR23308">
    <property type="entry name" value="NUCLEAR INHIBITOR OF PROTEIN PHOSPHATASE-1"/>
    <property type="match status" value="1"/>
</dbReference>
<feature type="compositionally biased region" description="Basic and acidic residues" evidence="1">
    <location>
        <begin position="750"/>
        <end position="764"/>
    </location>
</feature>
<organism evidence="3 4">
    <name type="scientific">Adiantum capillus-veneris</name>
    <name type="common">Maidenhair fern</name>
    <dbReference type="NCBI Taxonomy" id="13818"/>
    <lineage>
        <taxon>Eukaryota</taxon>
        <taxon>Viridiplantae</taxon>
        <taxon>Streptophyta</taxon>
        <taxon>Embryophyta</taxon>
        <taxon>Tracheophyta</taxon>
        <taxon>Polypodiopsida</taxon>
        <taxon>Polypodiidae</taxon>
        <taxon>Polypodiales</taxon>
        <taxon>Pteridineae</taxon>
        <taxon>Pteridaceae</taxon>
        <taxon>Vittarioideae</taxon>
        <taxon>Adiantum</taxon>
    </lineage>
</organism>
<accession>A0A9D4V5C6</accession>
<dbReference type="Pfam" id="PF00498">
    <property type="entry name" value="FHA"/>
    <property type="match status" value="1"/>
</dbReference>
<dbReference type="InterPro" id="IPR008984">
    <property type="entry name" value="SMAD_FHA_dom_sf"/>
</dbReference>
<comment type="caution">
    <text evidence="3">The sequence shown here is derived from an EMBL/GenBank/DDBJ whole genome shotgun (WGS) entry which is preliminary data.</text>
</comment>
<feature type="region of interest" description="Disordered" evidence="1">
    <location>
        <begin position="402"/>
        <end position="434"/>
    </location>
</feature>
<evidence type="ECO:0000256" key="1">
    <source>
        <dbReference type="SAM" id="MobiDB-lite"/>
    </source>
</evidence>
<dbReference type="Proteomes" id="UP000886520">
    <property type="component" value="Chromosome 5"/>
</dbReference>
<protein>
    <recommendedName>
        <fullName evidence="2">FHA domain-containing protein</fullName>
    </recommendedName>
</protein>
<evidence type="ECO:0000259" key="2">
    <source>
        <dbReference type="PROSITE" id="PS50006"/>
    </source>
</evidence>
<dbReference type="InterPro" id="IPR000253">
    <property type="entry name" value="FHA_dom"/>
</dbReference>
<keyword evidence="4" id="KW-1185">Reference proteome</keyword>
<evidence type="ECO:0000313" key="3">
    <source>
        <dbReference type="EMBL" id="KAI5079242.1"/>
    </source>
</evidence>
<feature type="compositionally biased region" description="Acidic residues" evidence="1">
    <location>
        <begin position="421"/>
        <end position="433"/>
    </location>
</feature>
<feature type="compositionally biased region" description="Basic and acidic residues" evidence="1">
    <location>
        <begin position="606"/>
        <end position="617"/>
    </location>
</feature>
<feature type="region of interest" description="Disordered" evidence="1">
    <location>
        <begin position="1"/>
        <end position="113"/>
    </location>
</feature>
<dbReference type="InterPro" id="IPR050923">
    <property type="entry name" value="Cell_Proc_Reg/RNA_Proc"/>
</dbReference>
<feature type="compositionally biased region" description="Basic and acidic residues" evidence="1">
    <location>
        <begin position="547"/>
        <end position="562"/>
    </location>
</feature>
<proteinExistence type="predicted"/>
<feature type="domain" description="FHA" evidence="2">
    <location>
        <begin position="183"/>
        <end position="233"/>
    </location>
</feature>
<dbReference type="SMART" id="SM00240">
    <property type="entry name" value="FHA"/>
    <property type="match status" value="1"/>
</dbReference>
<feature type="region of interest" description="Disordered" evidence="1">
    <location>
        <begin position="600"/>
        <end position="647"/>
    </location>
</feature>
<dbReference type="OrthoDB" id="444265at2759"/>
<evidence type="ECO:0000313" key="4">
    <source>
        <dbReference type="Proteomes" id="UP000886520"/>
    </source>
</evidence>
<reference evidence="3 4" key="1">
    <citation type="submission" date="2021-01" db="EMBL/GenBank/DDBJ databases">
        <title>Adiantum capillus-veneris genome.</title>
        <authorList>
            <person name="Fang Y."/>
            <person name="Liao Q."/>
        </authorList>
    </citation>
    <scope>NUCLEOTIDE SEQUENCE [LARGE SCALE GENOMIC DNA]</scope>
    <source>
        <strain evidence="3">H3</strain>
        <tissue evidence="3">Leaf</tissue>
    </source>
</reference>
<name>A0A9D4V5C6_ADICA</name>
<dbReference type="Gene3D" id="2.60.200.20">
    <property type="match status" value="1"/>
</dbReference>
<feature type="compositionally biased region" description="Basic and acidic residues" evidence="1">
    <location>
        <begin position="570"/>
        <end position="579"/>
    </location>
</feature>